<feature type="domain" description="Arf-GAP" evidence="1">
    <location>
        <begin position="15"/>
        <end position="51"/>
    </location>
</feature>
<dbReference type="InterPro" id="IPR001164">
    <property type="entry name" value="ArfGAP_dom"/>
</dbReference>
<dbReference type="AlphaFoldDB" id="A0A0G2E5E7"/>
<dbReference type="InterPro" id="IPR037278">
    <property type="entry name" value="ARFGAP/RecO"/>
</dbReference>
<dbReference type="Proteomes" id="UP000034182">
    <property type="component" value="Unassembled WGS sequence"/>
</dbReference>
<accession>A0A0G2E5E7</accession>
<reference evidence="2 3" key="2">
    <citation type="submission" date="2015-05" db="EMBL/GenBank/DDBJ databases">
        <title>Distinctive expansion of gene families associated with plant cell wall degradation and secondary metabolism in the genomes of grapevine trunk pathogens.</title>
        <authorList>
            <person name="Lawrence D.P."/>
            <person name="Travadon R."/>
            <person name="Rolshausen P.E."/>
            <person name="Baumgartner K."/>
        </authorList>
    </citation>
    <scope>NUCLEOTIDE SEQUENCE [LARGE SCALE GENOMIC DNA]</scope>
    <source>
        <strain evidence="2">DS831</strain>
    </source>
</reference>
<comment type="caution">
    <text evidence="2">The sequence shown here is derived from an EMBL/GenBank/DDBJ whole genome shotgun (WGS) entry which is preliminary data.</text>
</comment>
<dbReference type="GO" id="GO:0005096">
    <property type="term" value="F:GTPase activator activity"/>
    <property type="evidence" value="ECO:0007669"/>
    <property type="project" value="InterPro"/>
</dbReference>
<dbReference type="EMBL" id="LAQI01000143">
    <property type="protein sequence ID" value="KKY17904.1"/>
    <property type="molecule type" value="Genomic_DNA"/>
</dbReference>
<proteinExistence type="predicted"/>
<reference evidence="2 3" key="1">
    <citation type="submission" date="2015-03" db="EMBL/GenBank/DDBJ databases">
        <authorList>
            <person name="Morales-Cruz A."/>
            <person name="Amrine K.C."/>
            <person name="Cantu D."/>
        </authorList>
    </citation>
    <scope>NUCLEOTIDE SEQUENCE [LARGE SCALE GENOMIC DNA]</scope>
    <source>
        <strain evidence="2">DS831</strain>
    </source>
</reference>
<organism evidence="2 3">
    <name type="scientific">Diplodia seriata</name>
    <dbReference type="NCBI Taxonomy" id="420778"/>
    <lineage>
        <taxon>Eukaryota</taxon>
        <taxon>Fungi</taxon>
        <taxon>Dikarya</taxon>
        <taxon>Ascomycota</taxon>
        <taxon>Pezizomycotina</taxon>
        <taxon>Dothideomycetes</taxon>
        <taxon>Dothideomycetes incertae sedis</taxon>
        <taxon>Botryosphaeriales</taxon>
        <taxon>Botryosphaeriaceae</taxon>
        <taxon>Diplodia</taxon>
    </lineage>
</organism>
<dbReference type="Gene3D" id="1.10.220.150">
    <property type="entry name" value="Arf GTPase activating protein"/>
    <property type="match status" value="1"/>
</dbReference>
<name>A0A0G2E5E7_9PEZI</name>
<dbReference type="SUPFAM" id="SSF57863">
    <property type="entry name" value="ArfGap/RecO-like zinc finger"/>
    <property type="match status" value="1"/>
</dbReference>
<sequence length="74" mass="7963">MSSALNKRQQARNERALQDLIKSTTGNDRCADCGARNPGWASWSVSANLCDHIRSAACLIRGGINLRPAANIVP</sequence>
<evidence type="ECO:0000313" key="2">
    <source>
        <dbReference type="EMBL" id="KKY17904.1"/>
    </source>
</evidence>
<evidence type="ECO:0000313" key="3">
    <source>
        <dbReference type="Proteomes" id="UP000034182"/>
    </source>
</evidence>
<protein>
    <submittedName>
        <fullName evidence="2">Putative gtpase activating protein for arf</fullName>
    </submittedName>
</protein>
<evidence type="ECO:0000259" key="1">
    <source>
        <dbReference type="Pfam" id="PF01412"/>
    </source>
</evidence>
<dbReference type="Pfam" id="PF01412">
    <property type="entry name" value="ArfGap"/>
    <property type="match status" value="1"/>
</dbReference>
<dbReference type="InterPro" id="IPR038508">
    <property type="entry name" value="ArfGAP_dom_sf"/>
</dbReference>
<gene>
    <name evidence="2" type="ORF">UCDDS831_g06219</name>
</gene>